<organism evidence="1 2">
    <name type="scientific">Rhododendron molle</name>
    <name type="common">Chinese azalea</name>
    <name type="synonym">Azalea mollis</name>
    <dbReference type="NCBI Taxonomy" id="49168"/>
    <lineage>
        <taxon>Eukaryota</taxon>
        <taxon>Viridiplantae</taxon>
        <taxon>Streptophyta</taxon>
        <taxon>Embryophyta</taxon>
        <taxon>Tracheophyta</taxon>
        <taxon>Spermatophyta</taxon>
        <taxon>Magnoliopsida</taxon>
        <taxon>eudicotyledons</taxon>
        <taxon>Gunneridae</taxon>
        <taxon>Pentapetalae</taxon>
        <taxon>asterids</taxon>
        <taxon>Ericales</taxon>
        <taxon>Ericaceae</taxon>
        <taxon>Ericoideae</taxon>
        <taxon>Rhodoreae</taxon>
        <taxon>Rhododendron</taxon>
    </lineage>
</organism>
<protein>
    <submittedName>
        <fullName evidence="1">Uncharacterized protein</fullName>
    </submittedName>
</protein>
<reference evidence="1" key="1">
    <citation type="submission" date="2022-02" db="EMBL/GenBank/DDBJ databases">
        <title>Plant Genome Project.</title>
        <authorList>
            <person name="Zhang R.-G."/>
        </authorList>
    </citation>
    <scope>NUCLEOTIDE SEQUENCE</scope>
    <source>
        <strain evidence="1">AT1</strain>
    </source>
</reference>
<proteinExistence type="predicted"/>
<comment type="caution">
    <text evidence="1">The sequence shown here is derived from an EMBL/GenBank/DDBJ whole genome shotgun (WGS) entry which is preliminary data.</text>
</comment>
<gene>
    <name evidence="1" type="ORF">RHMOL_Rhmol04G0114900</name>
</gene>
<evidence type="ECO:0000313" key="1">
    <source>
        <dbReference type="EMBL" id="KAI8558671.1"/>
    </source>
</evidence>
<evidence type="ECO:0000313" key="2">
    <source>
        <dbReference type="Proteomes" id="UP001062846"/>
    </source>
</evidence>
<dbReference type="EMBL" id="CM046391">
    <property type="protein sequence ID" value="KAI8558671.1"/>
    <property type="molecule type" value="Genomic_DNA"/>
</dbReference>
<keyword evidence="2" id="KW-1185">Reference proteome</keyword>
<sequence length="108" mass="12124">MLQASFLLVTLGGLMKPWHRLLVEYLTNSDPYGQATVHSRSRIGRGFIDGCQPDFFGAYGDDPDFDCDKIDESRIDYGAKEFWLFAVDLNSGGGWTEKGLRRQCLVLG</sequence>
<accession>A0ACC0NZG0</accession>
<name>A0ACC0NZG0_RHOML</name>
<dbReference type="Proteomes" id="UP001062846">
    <property type="component" value="Chromosome 4"/>
</dbReference>